<dbReference type="InterPro" id="IPR011990">
    <property type="entry name" value="TPR-like_helical_dom_sf"/>
</dbReference>
<evidence type="ECO:0000313" key="6">
    <source>
        <dbReference type="Proteomes" id="UP000058636"/>
    </source>
</evidence>
<dbReference type="GO" id="GO:0016757">
    <property type="term" value="F:glycosyltransferase activity"/>
    <property type="evidence" value="ECO:0007669"/>
    <property type="project" value="UniProtKB-KW"/>
</dbReference>
<accession>A0A117L2K4</accession>
<evidence type="ECO:0000256" key="2">
    <source>
        <dbReference type="ARBA" id="ARBA00022679"/>
    </source>
</evidence>
<dbReference type="EMBL" id="LGFG01000185">
    <property type="protein sequence ID" value="KUK22343.1"/>
    <property type="molecule type" value="Genomic_DNA"/>
</dbReference>
<proteinExistence type="predicted"/>
<evidence type="ECO:0000259" key="4">
    <source>
        <dbReference type="Pfam" id="PF13439"/>
    </source>
</evidence>
<evidence type="ECO:0000313" key="5">
    <source>
        <dbReference type="EMBL" id="KUK22343.1"/>
    </source>
</evidence>
<sequence>MVSELKKEAIESFRRGELKKAYGFFRRILSENPEDKEAIYYSAVIFHRLERWRTAKRFALQYLRLFGSDPSMEEILGDVLSFEGDFKTAVKWYKKSLKHSHEGSDRVRNKLKEAQKKLEESLDKKKIAVVVAEGADAFTDDLIERLSEKYWVRKFSVPKKEYYFFFSALAVLYGRNMLKPLVVRFLFSIFPNTLKRALRWADVVWIEWASPVAVVASLLKRKKKTFVRLHRYEAFRTYSFLKENSSLINWQNLDGVIFVSESVKKIVEERGTKLPEKTVVIHNGLNLEKVSFEEKSKGFDIGWVAGIIPRKNLHLALEIMGRLVQIDTRYTLHVAGEFKDELYEIYIKHLVKEMKLENNVIFYGWVDDIDAWWKDKNYILSTSFHEGHPYNIMEAMAKGIKPVIHNFPGAREFYDDEFLFNSVDEAVQKIVEEDYDSKRYRDYVIEKDWTIEHQVKAFEEFIESL</sequence>
<dbReference type="Gene3D" id="3.40.50.2000">
    <property type="entry name" value="Glycogen Phosphorylase B"/>
    <property type="match status" value="2"/>
</dbReference>
<protein>
    <submittedName>
        <fullName evidence="5">Glycosyl transferase family 2</fullName>
    </submittedName>
</protein>
<feature type="domain" description="Glycosyltransferase subfamily 4-like N-terminal" evidence="4">
    <location>
        <begin position="185"/>
        <end position="288"/>
    </location>
</feature>
<dbReference type="InterPro" id="IPR028098">
    <property type="entry name" value="Glyco_trans_4-like_N"/>
</dbReference>
<dbReference type="SUPFAM" id="SSF53756">
    <property type="entry name" value="UDP-Glycosyltransferase/glycogen phosphorylase"/>
    <property type="match status" value="1"/>
</dbReference>
<dbReference type="Proteomes" id="UP000058636">
    <property type="component" value="Unassembled WGS sequence"/>
</dbReference>
<dbReference type="Gene3D" id="1.25.40.10">
    <property type="entry name" value="Tetratricopeptide repeat domain"/>
    <property type="match status" value="1"/>
</dbReference>
<dbReference type="Pfam" id="PF13439">
    <property type="entry name" value="Glyco_transf_4"/>
    <property type="match status" value="1"/>
</dbReference>
<comment type="caution">
    <text evidence="5">The sequence shown here is derived from an EMBL/GenBank/DDBJ whole genome shotgun (WGS) entry which is preliminary data.</text>
</comment>
<evidence type="ECO:0000259" key="3">
    <source>
        <dbReference type="Pfam" id="PF00534"/>
    </source>
</evidence>
<dbReference type="SUPFAM" id="SSF48452">
    <property type="entry name" value="TPR-like"/>
    <property type="match status" value="1"/>
</dbReference>
<dbReference type="InterPro" id="IPR001296">
    <property type="entry name" value="Glyco_trans_1"/>
</dbReference>
<dbReference type="Pfam" id="PF00534">
    <property type="entry name" value="Glycos_transf_1"/>
    <property type="match status" value="1"/>
</dbReference>
<dbReference type="PATRIC" id="fig|93930.3.peg.626"/>
<name>A0A117L2K4_9THEM</name>
<dbReference type="AlphaFoldDB" id="A0A117L2K4"/>
<keyword evidence="2 5" id="KW-0808">Transferase</keyword>
<keyword evidence="1" id="KW-0328">Glycosyltransferase</keyword>
<reference evidence="5 6" key="1">
    <citation type="journal article" date="2015" name="MBio">
        <title>Genome-Resolved Metagenomic Analysis Reveals Roles for Candidate Phyla and Other Microbial Community Members in Biogeochemical Transformations in Oil Reservoirs.</title>
        <authorList>
            <person name="Hu P."/>
            <person name="Tom L."/>
            <person name="Singh A."/>
            <person name="Thomas B.C."/>
            <person name="Baker B.J."/>
            <person name="Piceno Y.M."/>
            <person name="Andersen G.L."/>
            <person name="Banfield J.F."/>
        </authorList>
    </citation>
    <scope>NUCLEOTIDE SEQUENCE [LARGE SCALE GENOMIC DNA]</scope>
    <source>
        <strain evidence="5">46_26</strain>
    </source>
</reference>
<dbReference type="PANTHER" id="PTHR12526">
    <property type="entry name" value="GLYCOSYLTRANSFERASE"/>
    <property type="match status" value="1"/>
</dbReference>
<evidence type="ECO:0000256" key="1">
    <source>
        <dbReference type="ARBA" id="ARBA00022676"/>
    </source>
</evidence>
<dbReference type="PANTHER" id="PTHR12526:SF629">
    <property type="entry name" value="TEICHURONIC ACID BIOSYNTHESIS GLYCOSYLTRANSFERASE TUAH-RELATED"/>
    <property type="match status" value="1"/>
</dbReference>
<gene>
    <name evidence="5" type="ORF">XD57_1555</name>
</gene>
<organism evidence="5 6">
    <name type="scientific">Thermotoga petrophila</name>
    <dbReference type="NCBI Taxonomy" id="93929"/>
    <lineage>
        <taxon>Bacteria</taxon>
        <taxon>Thermotogati</taxon>
        <taxon>Thermotogota</taxon>
        <taxon>Thermotogae</taxon>
        <taxon>Thermotogales</taxon>
        <taxon>Thermotogaceae</taxon>
        <taxon>Thermotoga</taxon>
    </lineage>
</organism>
<feature type="domain" description="Glycosyl transferase family 1" evidence="3">
    <location>
        <begin position="292"/>
        <end position="418"/>
    </location>
</feature>